<organism evidence="1 2">
    <name type="scientific">Phenylobacterium koreense</name>
    <dbReference type="NCBI Taxonomy" id="266125"/>
    <lineage>
        <taxon>Bacteria</taxon>
        <taxon>Pseudomonadati</taxon>
        <taxon>Pseudomonadota</taxon>
        <taxon>Alphaproteobacteria</taxon>
        <taxon>Caulobacterales</taxon>
        <taxon>Caulobacteraceae</taxon>
        <taxon>Phenylobacterium</taxon>
    </lineage>
</organism>
<dbReference type="Proteomes" id="UP001549110">
    <property type="component" value="Unassembled WGS sequence"/>
</dbReference>
<proteinExistence type="predicted"/>
<dbReference type="RefSeq" id="WP_331930694.1">
    <property type="nucleotide sequence ID" value="NZ_JBEPLU010000002.1"/>
</dbReference>
<dbReference type="EMBL" id="JBEPLU010000002">
    <property type="protein sequence ID" value="MET3527362.1"/>
    <property type="molecule type" value="Genomic_DNA"/>
</dbReference>
<gene>
    <name evidence="1" type="ORF">ABID41_002480</name>
</gene>
<keyword evidence="2" id="KW-1185">Reference proteome</keyword>
<reference evidence="1 2" key="1">
    <citation type="submission" date="2024-06" db="EMBL/GenBank/DDBJ databases">
        <title>Genomic Encyclopedia of Type Strains, Phase IV (KMG-IV): sequencing the most valuable type-strain genomes for metagenomic binning, comparative biology and taxonomic classification.</title>
        <authorList>
            <person name="Goeker M."/>
        </authorList>
    </citation>
    <scope>NUCLEOTIDE SEQUENCE [LARGE SCALE GENOMIC DNA]</scope>
    <source>
        <strain evidence="1 2">DSM 17809</strain>
    </source>
</reference>
<evidence type="ECO:0000313" key="2">
    <source>
        <dbReference type="Proteomes" id="UP001549110"/>
    </source>
</evidence>
<comment type="caution">
    <text evidence="1">The sequence shown here is derived from an EMBL/GenBank/DDBJ whole genome shotgun (WGS) entry which is preliminary data.</text>
</comment>
<accession>A0ABV2EJY8</accession>
<protein>
    <submittedName>
        <fullName evidence="1">Uncharacterized protein</fullName>
    </submittedName>
</protein>
<name>A0ABV2EJY8_9CAUL</name>
<evidence type="ECO:0000313" key="1">
    <source>
        <dbReference type="EMBL" id="MET3527362.1"/>
    </source>
</evidence>
<sequence>MMTFEVTMCIATVADAAEITEVVRQAYSKWIALTGREPLPMQIDYADAVLRHCFDLLHLEGRLATPIETRP</sequence>